<dbReference type="Pfam" id="PF03171">
    <property type="entry name" value="2OG-FeII_Oxy"/>
    <property type="match status" value="1"/>
</dbReference>
<dbReference type="Proteomes" id="UP001634007">
    <property type="component" value="Unassembled WGS sequence"/>
</dbReference>
<dbReference type="PANTHER" id="PTHR47990">
    <property type="entry name" value="2-OXOGLUTARATE (2OG) AND FE(II)-DEPENDENT OXYGENASE SUPERFAMILY PROTEIN-RELATED"/>
    <property type="match status" value="1"/>
</dbReference>
<evidence type="ECO:0000313" key="5">
    <source>
        <dbReference type="EMBL" id="KAL3715819.1"/>
    </source>
</evidence>
<feature type="domain" description="Isopenicillin N synthase-like Fe(2+) 2OG dioxygenase" evidence="3">
    <location>
        <begin position="171"/>
        <end position="265"/>
    </location>
</feature>
<proteinExistence type="predicted"/>
<evidence type="ECO:0000313" key="6">
    <source>
        <dbReference type="Proteomes" id="UP001634007"/>
    </source>
</evidence>
<dbReference type="GO" id="GO:0046872">
    <property type="term" value="F:metal ion binding"/>
    <property type="evidence" value="ECO:0007669"/>
    <property type="project" value="UniProtKB-KW"/>
</dbReference>
<dbReference type="InterPro" id="IPR050231">
    <property type="entry name" value="Iron_ascorbate_oxido_reductase"/>
</dbReference>
<protein>
    <recommendedName>
        <fullName evidence="7">Fe2OG dioxygenase domain-containing protein</fullName>
    </recommendedName>
</protein>
<keyword evidence="6" id="KW-1185">Reference proteome</keyword>
<accession>A0ABD3IP56</accession>
<evidence type="ECO:0000256" key="1">
    <source>
        <dbReference type="ARBA" id="ARBA00022723"/>
    </source>
</evidence>
<dbReference type="EMBL" id="JBJKBG010000011">
    <property type="protein sequence ID" value="KAL3715819.1"/>
    <property type="molecule type" value="Genomic_DNA"/>
</dbReference>
<comment type="caution">
    <text evidence="5">The sequence shown here is derived from an EMBL/GenBank/DDBJ whole genome shotgun (WGS) entry which is preliminary data.</text>
</comment>
<sequence length="316" mass="35845">MDSISTLKLPLIDLSELDGSKPGTGQWDSLQSQVREALEEFGCFEVLTDRMTLELHNDVFQELEALLELPTDVKCRFNVPDKPHDGYRGNLPHSPLQEVFGMNYTPNSGSIKGFADLMWPEGNTRFCETMETYVTRVLELDSLVKKLVLGSLGVEKYLESLAKSVRYHFRLMRYAAPGTKESKKRGSWCHRDPNFVTILQQNHVNGLEVQTKDGCWLEVAPSSATSFIVLTGESFYGWSNGRLRSPRHHVMMSGHETRYCIGLFSSIRETIQCPDELVDDYHPLLFKPFDVAGLSRIYKTKEAESGASAVDTYYRI</sequence>
<dbReference type="AlphaFoldDB" id="A0ABD3IP56"/>
<feature type="domain" description="Non-haem dioxygenase N-terminal" evidence="4">
    <location>
        <begin position="9"/>
        <end position="89"/>
    </location>
</feature>
<dbReference type="InterPro" id="IPR026992">
    <property type="entry name" value="DIOX_N"/>
</dbReference>
<evidence type="ECO:0008006" key="7">
    <source>
        <dbReference type="Google" id="ProtNLM"/>
    </source>
</evidence>
<reference evidence="5 6" key="1">
    <citation type="submission" date="2024-11" db="EMBL/GenBank/DDBJ databases">
        <title>Chromosome-level genome assembly of Eucalyptus globulus Labill. provides insights into its genome evolution.</title>
        <authorList>
            <person name="Li X."/>
        </authorList>
    </citation>
    <scope>NUCLEOTIDE SEQUENCE [LARGE SCALE GENOMIC DNA]</scope>
    <source>
        <strain evidence="5">CL2024</strain>
        <tissue evidence="5">Fresh tender leaves</tissue>
    </source>
</reference>
<keyword evidence="2" id="KW-0408">Iron</keyword>
<organism evidence="5 6">
    <name type="scientific">Eucalyptus globulus</name>
    <name type="common">Tasmanian blue gum</name>
    <dbReference type="NCBI Taxonomy" id="34317"/>
    <lineage>
        <taxon>Eukaryota</taxon>
        <taxon>Viridiplantae</taxon>
        <taxon>Streptophyta</taxon>
        <taxon>Embryophyta</taxon>
        <taxon>Tracheophyta</taxon>
        <taxon>Spermatophyta</taxon>
        <taxon>Magnoliopsida</taxon>
        <taxon>eudicotyledons</taxon>
        <taxon>Gunneridae</taxon>
        <taxon>Pentapetalae</taxon>
        <taxon>rosids</taxon>
        <taxon>malvids</taxon>
        <taxon>Myrtales</taxon>
        <taxon>Myrtaceae</taxon>
        <taxon>Myrtoideae</taxon>
        <taxon>Eucalypteae</taxon>
        <taxon>Eucalyptus</taxon>
    </lineage>
</organism>
<dbReference type="Pfam" id="PF14226">
    <property type="entry name" value="DIOX_N"/>
    <property type="match status" value="1"/>
</dbReference>
<keyword evidence="1" id="KW-0479">Metal-binding</keyword>
<evidence type="ECO:0000259" key="3">
    <source>
        <dbReference type="Pfam" id="PF03171"/>
    </source>
</evidence>
<gene>
    <name evidence="5" type="ORF">ACJRO7_007554</name>
</gene>
<evidence type="ECO:0000259" key="4">
    <source>
        <dbReference type="Pfam" id="PF14226"/>
    </source>
</evidence>
<name>A0ABD3IP56_EUCGL</name>
<dbReference type="SUPFAM" id="SSF51197">
    <property type="entry name" value="Clavaminate synthase-like"/>
    <property type="match status" value="1"/>
</dbReference>
<dbReference type="Gene3D" id="2.60.120.330">
    <property type="entry name" value="B-lactam Antibiotic, Isopenicillin N Synthase, Chain"/>
    <property type="match status" value="1"/>
</dbReference>
<dbReference type="InterPro" id="IPR027443">
    <property type="entry name" value="IPNS-like_sf"/>
</dbReference>
<evidence type="ECO:0000256" key="2">
    <source>
        <dbReference type="ARBA" id="ARBA00023004"/>
    </source>
</evidence>
<dbReference type="InterPro" id="IPR044861">
    <property type="entry name" value="IPNS-like_FE2OG_OXY"/>
</dbReference>